<gene>
    <name evidence="1" type="ORF">ES675_00690</name>
</gene>
<keyword evidence="2" id="KW-1185">Reference proteome</keyword>
<comment type="caution">
    <text evidence="1">The sequence shown here is derived from an EMBL/GenBank/DDBJ whole genome shotgun (WGS) entry which is preliminary data.</text>
</comment>
<dbReference type="RefSeq" id="WP_066250461.1">
    <property type="nucleotide sequence ID" value="NZ_VSKL01000001.1"/>
</dbReference>
<reference evidence="1 2" key="1">
    <citation type="submission" date="2019-08" db="EMBL/GenBank/DDBJ databases">
        <title>Genomes of Antarctic Bizionia species.</title>
        <authorList>
            <person name="Bowman J.P."/>
        </authorList>
    </citation>
    <scope>NUCLEOTIDE SEQUENCE [LARGE SCALE GENOMIC DNA]</scope>
    <source>
        <strain evidence="1 2">APA-1</strain>
    </source>
</reference>
<dbReference type="AlphaFoldDB" id="A0A5D0R1W2"/>
<protein>
    <recommendedName>
        <fullName evidence="3">Type II toxin-antitoxin system RelE/ParE family toxin</fullName>
    </recommendedName>
</protein>
<evidence type="ECO:0008006" key="3">
    <source>
        <dbReference type="Google" id="ProtNLM"/>
    </source>
</evidence>
<dbReference type="OrthoDB" id="595476at2"/>
<dbReference type="EMBL" id="VSKL01000001">
    <property type="protein sequence ID" value="TYB74688.1"/>
    <property type="molecule type" value="Genomic_DNA"/>
</dbReference>
<accession>A0A5D0R1W2</accession>
<name>A0A5D0R1W2_9FLAO</name>
<evidence type="ECO:0000313" key="1">
    <source>
        <dbReference type="EMBL" id="TYB74688.1"/>
    </source>
</evidence>
<evidence type="ECO:0000313" key="2">
    <source>
        <dbReference type="Proteomes" id="UP000324358"/>
    </source>
</evidence>
<proteinExistence type="predicted"/>
<organism evidence="1 2">
    <name type="scientific">Bizionia algoritergicola</name>
    <dbReference type="NCBI Taxonomy" id="291187"/>
    <lineage>
        <taxon>Bacteria</taxon>
        <taxon>Pseudomonadati</taxon>
        <taxon>Bacteroidota</taxon>
        <taxon>Flavobacteriia</taxon>
        <taxon>Flavobacteriales</taxon>
        <taxon>Flavobacteriaceae</taxon>
        <taxon>Bizionia</taxon>
    </lineage>
</organism>
<sequence length="90" mass="11100">MDVKTVEFTEEARLEFHKAKCFMEFNGYENEFWSDVNRQMDLILEFPYAFQIRYKHVRVVSLQKFNYSIHYVQKPDGILVYRFLNLKQDY</sequence>
<dbReference type="Proteomes" id="UP000324358">
    <property type="component" value="Unassembled WGS sequence"/>
</dbReference>